<accession>A0A699ICY4</accession>
<gene>
    <name evidence="2" type="ORF">Tci_527445</name>
</gene>
<sequence>MTEKYCLRGKIKKLEVKMWNLKVKGTDVVSYNQRFQELALMCARMFPEESDKLKRYADGLPDMIHESVMAYKPKTMQDLVEFATKLIDKKIRTFPERNLAGNGNALPKVYDVGHAGINPDSNDVTELSDQLKKLSDKGFIRHSSPPCGAPMLFVKKKNGSYRMCVDYRELSKLTVKNRYPLPRIDDLFDQLQGSNVYSKIDLRSAYHQLRVCEEGIPKTAFRT</sequence>
<dbReference type="PANTHER" id="PTHR24559:SF444">
    <property type="entry name" value="REVERSE TRANSCRIPTASE DOMAIN-CONTAINING PROTEIN"/>
    <property type="match status" value="1"/>
</dbReference>
<reference evidence="2" key="1">
    <citation type="journal article" date="2019" name="Sci. Rep.">
        <title>Draft genome of Tanacetum cinerariifolium, the natural source of mosquito coil.</title>
        <authorList>
            <person name="Yamashiro T."/>
            <person name="Shiraishi A."/>
            <person name="Satake H."/>
            <person name="Nakayama K."/>
        </authorList>
    </citation>
    <scope>NUCLEOTIDE SEQUENCE</scope>
</reference>
<dbReference type="InterPro" id="IPR043128">
    <property type="entry name" value="Rev_trsase/Diguanyl_cyclase"/>
</dbReference>
<comment type="caution">
    <text evidence="2">The sequence shown here is derived from an EMBL/GenBank/DDBJ whole genome shotgun (WGS) entry which is preliminary data.</text>
</comment>
<dbReference type="EMBL" id="BKCJ010293213">
    <property type="protein sequence ID" value="GEZ55472.1"/>
    <property type="molecule type" value="Genomic_DNA"/>
</dbReference>
<feature type="domain" description="Reverse transcriptase" evidence="1">
    <location>
        <begin position="154"/>
        <end position="223"/>
    </location>
</feature>
<dbReference type="InterPro" id="IPR043502">
    <property type="entry name" value="DNA/RNA_pol_sf"/>
</dbReference>
<dbReference type="Pfam" id="PF00078">
    <property type="entry name" value="RVT_1"/>
    <property type="match status" value="1"/>
</dbReference>
<keyword evidence="2" id="KW-0695">RNA-directed DNA polymerase</keyword>
<dbReference type="Gene3D" id="3.10.10.10">
    <property type="entry name" value="HIV Type 1 Reverse Transcriptase, subunit A, domain 1"/>
    <property type="match status" value="1"/>
</dbReference>
<proteinExistence type="predicted"/>
<dbReference type="InterPro" id="IPR053134">
    <property type="entry name" value="RNA-dir_DNA_polymerase"/>
</dbReference>
<keyword evidence="2" id="KW-0548">Nucleotidyltransferase</keyword>
<dbReference type="PANTHER" id="PTHR24559">
    <property type="entry name" value="TRANSPOSON TY3-I GAG-POL POLYPROTEIN"/>
    <property type="match status" value="1"/>
</dbReference>
<name>A0A699ICY4_TANCI</name>
<dbReference type="CDD" id="cd01647">
    <property type="entry name" value="RT_LTR"/>
    <property type="match status" value="1"/>
</dbReference>
<dbReference type="AlphaFoldDB" id="A0A699ICY4"/>
<dbReference type="GO" id="GO:0003964">
    <property type="term" value="F:RNA-directed DNA polymerase activity"/>
    <property type="evidence" value="ECO:0007669"/>
    <property type="project" value="UniProtKB-KW"/>
</dbReference>
<evidence type="ECO:0000259" key="1">
    <source>
        <dbReference type="Pfam" id="PF00078"/>
    </source>
</evidence>
<dbReference type="InterPro" id="IPR000477">
    <property type="entry name" value="RT_dom"/>
</dbReference>
<dbReference type="Gene3D" id="3.30.70.270">
    <property type="match status" value="1"/>
</dbReference>
<protein>
    <submittedName>
        <fullName evidence="2">Putative reverse transcriptase domain-containing protein</fullName>
    </submittedName>
</protein>
<evidence type="ECO:0000313" key="2">
    <source>
        <dbReference type="EMBL" id="GEZ55472.1"/>
    </source>
</evidence>
<organism evidence="2">
    <name type="scientific">Tanacetum cinerariifolium</name>
    <name type="common">Dalmatian daisy</name>
    <name type="synonym">Chrysanthemum cinerariifolium</name>
    <dbReference type="NCBI Taxonomy" id="118510"/>
    <lineage>
        <taxon>Eukaryota</taxon>
        <taxon>Viridiplantae</taxon>
        <taxon>Streptophyta</taxon>
        <taxon>Embryophyta</taxon>
        <taxon>Tracheophyta</taxon>
        <taxon>Spermatophyta</taxon>
        <taxon>Magnoliopsida</taxon>
        <taxon>eudicotyledons</taxon>
        <taxon>Gunneridae</taxon>
        <taxon>Pentapetalae</taxon>
        <taxon>asterids</taxon>
        <taxon>campanulids</taxon>
        <taxon>Asterales</taxon>
        <taxon>Asteraceae</taxon>
        <taxon>Asteroideae</taxon>
        <taxon>Anthemideae</taxon>
        <taxon>Anthemidinae</taxon>
        <taxon>Tanacetum</taxon>
    </lineage>
</organism>
<dbReference type="SUPFAM" id="SSF56672">
    <property type="entry name" value="DNA/RNA polymerases"/>
    <property type="match status" value="1"/>
</dbReference>
<keyword evidence="2" id="KW-0808">Transferase</keyword>